<protein>
    <submittedName>
        <fullName evidence="2">Uncharacterized protein</fullName>
    </submittedName>
</protein>
<evidence type="ECO:0000313" key="2">
    <source>
        <dbReference type="EMBL" id="KKN08261.1"/>
    </source>
</evidence>
<name>A0A0F9Q4T1_9ZZZZ</name>
<reference evidence="2" key="1">
    <citation type="journal article" date="2015" name="Nature">
        <title>Complex archaea that bridge the gap between prokaryotes and eukaryotes.</title>
        <authorList>
            <person name="Spang A."/>
            <person name="Saw J.H."/>
            <person name="Jorgensen S.L."/>
            <person name="Zaremba-Niedzwiedzka K."/>
            <person name="Martijn J."/>
            <person name="Lind A.E."/>
            <person name="van Eijk R."/>
            <person name="Schleper C."/>
            <person name="Guy L."/>
            <person name="Ettema T.J."/>
        </authorList>
    </citation>
    <scope>NUCLEOTIDE SEQUENCE</scope>
</reference>
<sequence length="176" mass="19541">MTETATNAPICKTQICKRPLTYLEDSKCWRCLICNPIPKTVPKVLPKKPALLDNKVTEERVEQMIKEVSGISEDKIREIVQDELMNWHVPKPSVTAGEVDTLTKPETYMQKAKRLGVATHYKANGTMAGGMRKKADVLADIEKEENVQEELRTEEQAGGGGGERPSVDTGSSEMAR</sequence>
<dbReference type="EMBL" id="LAZR01004476">
    <property type="protein sequence ID" value="KKN08261.1"/>
    <property type="molecule type" value="Genomic_DNA"/>
</dbReference>
<gene>
    <name evidence="2" type="ORF">LCGC14_1058470</name>
</gene>
<feature type="region of interest" description="Disordered" evidence="1">
    <location>
        <begin position="139"/>
        <end position="176"/>
    </location>
</feature>
<proteinExistence type="predicted"/>
<organism evidence="2">
    <name type="scientific">marine sediment metagenome</name>
    <dbReference type="NCBI Taxonomy" id="412755"/>
    <lineage>
        <taxon>unclassified sequences</taxon>
        <taxon>metagenomes</taxon>
        <taxon>ecological metagenomes</taxon>
    </lineage>
</organism>
<dbReference type="AlphaFoldDB" id="A0A0F9Q4T1"/>
<accession>A0A0F9Q4T1</accession>
<feature type="compositionally biased region" description="Basic and acidic residues" evidence="1">
    <location>
        <begin position="139"/>
        <end position="155"/>
    </location>
</feature>
<comment type="caution">
    <text evidence="2">The sequence shown here is derived from an EMBL/GenBank/DDBJ whole genome shotgun (WGS) entry which is preliminary data.</text>
</comment>
<evidence type="ECO:0000256" key="1">
    <source>
        <dbReference type="SAM" id="MobiDB-lite"/>
    </source>
</evidence>